<dbReference type="InterPro" id="IPR018228">
    <property type="entry name" value="DNase_TatD-rel_CS"/>
</dbReference>
<dbReference type="InterPro" id="IPR032466">
    <property type="entry name" value="Metal_Hydrolase"/>
</dbReference>
<feature type="binding site" evidence="3">
    <location>
        <position position="6"/>
    </location>
    <ligand>
        <name>a divalent metal cation</name>
        <dbReference type="ChEBI" id="CHEBI:60240"/>
        <label>1</label>
    </ligand>
</feature>
<dbReference type="CDD" id="cd01310">
    <property type="entry name" value="TatD_DNAse"/>
    <property type="match status" value="1"/>
</dbReference>
<gene>
    <name evidence="4" type="ORF">COT97_01375</name>
</gene>
<reference evidence="5" key="1">
    <citation type="submission" date="2017-09" db="EMBL/GenBank/DDBJ databases">
        <title>Depth-based differentiation of microbial function through sediment-hosted aquifers and enrichment of novel symbionts in the deep terrestrial subsurface.</title>
        <authorList>
            <person name="Probst A.J."/>
            <person name="Ladd B."/>
            <person name="Jarett J.K."/>
            <person name="Geller-Mcgrath D.E."/>
            <person name="Sieber C.M.K."/>
            <person name="Emerson J.B."/>
            <person name="Anantharaman K."/>
            <person name="Thomas B.C."/>
            <person name="Malmstrom R."/>
            <person name="Stieglmeier M."/>
            <person name="Klingl A."/>
            <person name="Woyke T."/>
            <person name="Ryan C.M."/>
            <person name="Banfield J.F."/>
        </authorList>
    </citation>
    <scope>NUCLEOTIDE SEQUENCE [LARGE SCALE GENOMIC DNA]</scope>
</reference>
<dbReference type="PIRSF" id="PIRSF005902">
    <property type="entry name" value="DNase_TatD"/>
    <property type="match status" value="1"/>
</dbReference>
<dbReference type="SUPFAM" id="SSF51556">
    <property type="entry name" value="Metallo-dependent hydrolases"/>
    <property type="match status" value="1"/>
</dbReference>
<evidence type="ECO:0008006" key="6">
    <source>
        <dbReference type="Google" id="ProtNLM"/>
    </source>
</evidence>
<organism evidence="4 5">
    <name type="scientific">Candidatus Falkowbacteria bacterium CG10_big_fil_rev_8_21_14_0_10_39_11</name>
    <dbReference type="NCBI Taxonomy" id="1974565"/>
    <lineage>
        <taxon>Bacteria</taxon>
        <taxon>Candidatus Falkowiibacteriota</taxon>
    </lineage>
</organism>
<dbReference type="GO" id="GO:0005829">
    <property type="term" value="C:cytosol"/>
    <property type="evidence" value="ECO:0007669"/>
    <property type="project" value="TreeGrafter"/>
</dbReference>
<dbReference type="AlphaFoldDB" id="A0A2H0V5S6"/>
<feature type="binding site" evidence="3">
    <location>
        <position position="177"/>
    </location>
    <ligand>
        <name>a divalent metal cation</name>
        <dbReference type="ChEBI" id="CHEBI:60240"/>
        <label>2</label>
    </ligand>
</feature>
<name>A0A2H0V5S6_9BACT</name>
<evidence type="ECO:0000313" key="5">
    <source>
        <dbReference type="Proteomes" id="UP000229901"/>
    </source>
</evidence>
<dbReference type="Pfam" id="PF01026">
    <property type="entry name" value="TatD_DNase"/>
    <property type="match status" value="1"/>
</dbReference>
<comment type="caution">
    <text evidence="4">The sequence shown here is derived from an EMBL/GenBank/DDBJ whole genome shotgun (WGS) entry which is preliminary data.</text>
</comment>
<evidence type="ECO:0000313" key="4">
    <source>
        <dbReference type="EMBL" id="PIR94415.1"/>
    </source>
</evidence>
<keyword evidence="2" id="KW-0378">Hydrolase</keyword>
<dbReference type="EMBL" id="PFAP01000006">
    <property type="protein sequence ID" value="PIR94415.1"/>
    <property type="molecule type" value="Genomic_DNA"/>
</dbReference>
<dbReference type="Gene3D" id="3.20.20.140">
    <property type="entry name" value="Metal-dependent hydrolases"/>
    <property type="match status" value="1"/>
</dbReference>
<dbReference type="InterPro" id="IPR015991">
    <property type="entry name" value="TatD/YcfH-like"/>
</dbReference>
<accession>A0A2H0V5S6</accession>
<dbReference type="PANTHER" id="PTHR46124">
    <property type="entry name" value="D-AMINOACYL-TRNA DEACYLASE"/>
    <property type="match status" value="1"/>
</dbReference>
<dbReference type="NCBIfam" id="TIGR00010">
    <property type="entry name" value="YchF/TatD family DNA exonuclease"/>
    <property type="match status" value="1"/>
</dbReference>
<feature type="binding site" evidence="3">
    <location>
        <position position="104"/>
    </location>
    <ligand>
        <name>a divalent metal cation</name>
        <dbReference type="ChEBI" id="CHEBI:60240"/>
        <label>1</label>
    </ligand>
</feature>
<proteinExistence type="predicted"/>
<protein>
    <recommendedName>
        <fullName evidence="6">Hydrolase TatD</fullName>
    </recommendedName>
</protein>
<evidence type="ECO:0000256" key="2">
    <source>
        <dbReference type="ARBA" id="ARBA00022801"/>
    </source>
</evidence>
<dbReference type="GO" id="GO:0046872">
    <property type="term" value="F:metal ion binding"/>
    <property type="evidence" value="ECO:0007669"/>
    <property type="project" value="UniProtKB-KW"/>
</dbReference>
<feature type="binding site" evidence="3">
    <location>
        <position position="146"/>
    </location>
    <ligand>
        <name>a divalent metal cation</name>
        <dbReference type="ChEBI" id="CHEBI:60240"/>
        <label>2</label>
    </ligand>
</feature>
<dbReference type="PROSITE" id="PS01137">
    <property type="entry name" value="TATD_1"/>
    <property type="match status" value="1"/>
</dbReference>
<dbReference type="Proteomes" id="UP000229901">
    <property type="component" value="Unassembled WGS sequence"/>
</dbReference>
<feature type="binding site" evidence="3">
    <location>
        <position position="227"/>
    </location>
    <ligand>
        <name>a divalent metal cation</name>
        <dbReference type="ChEBI" id="CHEBI:60240"/>
        <label>1</label>
    </ligand>
</feature>
<sequence>MIFDTHAHVNFVDFKDDHEEVLKRAREKDVVVINVGSQISTSERAVVFAEKFPKTFAAVGLHPVHLQSFEVKEEGMSFQSRAEEFDVDAYELLAAKKQTVAIGECGLDYFHIDLNGDLEAIKEKQKQVLNQQIDLASKYELPLIFHCRGSKMNPKDAYKDLIRELKKNLPKKRGVIHCFGSDWPVAEEFLELGFYLGFTGVITFDKTGKLAEVVRNIPEAQMLSETDCPYLTPEPYRGKRNEPIYVEYVVQKIAELRNMPYEQAAEITGRNAKNLFGIVV</sequence>
<keyword evidence="1 3" id="KW-0479">Metal-binding</keyword>
<feature type="binding site" evidence="3">
    <location>
        <position position="8"/>
    </location>
    <ligand>
        <name>a divalent metal cation</name>
        <dbReference type="ChEBI" id="CHEBI:60240"/>
        <label>1</label>
    </ligand>
</feature>
<evidence type="ECO:0000256" key="1">
    <source>
        <dbReference type="ARBA" id="ARBA00022723"/>
    </source>
</evidence>
<dbReference type="InterPro" id="IPR001130">
    <property type="entry name" value="TatD-like"/>
</dbReference>
<dbReference type="GO" id="GO:0016788">
    <property type="term" value="F:hydrolase activity, acting on ester bonds"/>
    <property type="evidence" value="ECO:0007669"/>
    <property type="project" value="InterPro"/>
</dbReference>
<dbReference type="FunFam" id="3.20.20.140:FF:000005">
    <property type="entry name" value="TatD family hydrolase"/>
    <property type="match status" value="1"/>
</dbReference>
<evidence type="ECO:0000256" key="3">
    <source>
        <dbReference type="PIRSR" id="PIRSR005902-1"/>
    </source>
</evidence>
<dbReference type="PANTHER" id="PTHR46124:SF2">
    <property type="entry name" value="D-AMINOACYL-TRNA DEACYLASE"/>
    <property type="match status" value="1"/>
</dbReference>
<dbReference type="GO" id="GO:0004536">
    <property type="term" value="F:DNA nuclease activity"/>
    <property type="evidence" value="ECO:0007669"/>
    <property type="project" value="InterPro"/>
</dbReference>